<evidence type="ECO:0000313" key="12">
    <source>
        <dbReference type="Proteomes" id="UP000033423"/>
    </source>
</evidence>
<comment type="catalytic activity">
    <reaction evidence="9">
        <text>S-methyl-5'-thioadenosine + phosphate = 5-(methylsulfanyl)-alpha-D-ribose 1-phosphate + adenine</text>
        <dbReference type="Rhea" id="RHEA:11852"/>
        <dbReference type="ChEBI" id="CHEBI:16708"/>
        <dbReference type="ChEBI" id="CHEBI:17509"/>
        <dbReference type="ChEBI" id="CHEBI:43474"/>
        <dbReference type="ChEBI" id="CHEBI:58533"/>
        <dbReference type="EC" id="2.4.2.28"/>
    </reaction>
    <physiologicalReaction direction="left-to-right" evidence="9">
        <dbReference type="Rhea" id="RHEA:11853"/>
    </physiologicalReaction>
</comment>
<dbReference type="PANTHER" id="PTHR30616:SF2">
    <property type="entry name" value="PURINE NUCLEOSIDE PHOSPHORYLASE LACC1"/>
    <property type="match status" value="1"/>
</dbReference>
<dbReference type="AlphaFoldDB" id="A0A0F3GWX4"/>
<keyword evidence="12" id="KW-1185">Reference proteome</keyword>
<sequence length="223" mass="24265">MQSYSSRVKAFFTDRGVGIDRGKVCELFGRGVALYMPIQRHTDVAVAILKDQELTSTCDSVADAVITDREGILIGVQTADCVPILAFDPNGGVIAAIHAGWRGTAKGILKSVVATMCIDFHCNPRDILLSVGPSIKSCCYEVGGDVMDEVRQATGAGDYIRSEADRWYVDLARANRYQALSAGLSETNVWISPDCTFCLPERYHSYRRTKVGTGRQGGFIGML</sequence>
<evidence type="ECO:0000256" key="9">
    <source>
        <dbReference type="ARBA" id="ARBA00049893"/>
    </source>
</evidence>
<organism evidence="11 12">
    <name type="scientific">Candidatus Magnetobacterium bavaricum</name>
    <dbReference type="NCBI Taxonomy" id="29290"/>
    <lineage>
        <taxon>Bacteria</taxon>
        <taxon>Pseudomonadati</taxon>
        <taxon>Nitrospirota</taxon>
        <taxon>Thermodesulfovibrionia</taxon>
        <taxon>Thermodesulfovibrionales</taxon>
        <taxon>Candidatus Magnetobacteriaceae</taxon>
        <taxon>Candidatus Magnetobacterium</taxon>
    </lineage>
</organism>
<dbReference type="NCBIfam" id="TIGR00726">
    <property type="entry name" value="peptidoglycan editing factor PgeF"/>
    <property type="match status" value="1"/>
</dbReference>
<accession>A0A0F3GWX4</accession>
<evidence type="ECO:0000256" key="5">
    <source>
        <dbReference type="ARBA" id="ARBA00022801"/>
    </source>
</evidence>
<comment type="caution">
    <text evidence="11">The sequence shown here is derived from an EMBL/GenBank/DDBJ whole genome shotgun (WGS) entry which is preliminary data.</text>
</comment>
<evidence type="ECO:0000256" key="6">
    <source>
        <dbReference type="ARBA" id="ARBA00022833"/>
    </source>
</evidence>
<dbReference type="Pfam" id="PF02578">
    <property type="entry name" value="Cu-oxidase_4"/>
    <property type="match status" value="1"/>
</dbReference>
<comment type="similarity">
    <text evidence="2 10">Belongs to the purine nucleoside phosphorylase YfiH/LACC1 family.</text>
</comment>
<dbReference type="GO" id="GO:0016787">
    <property type="term" value="F:hydrolase activity"/>
    <property type="evidence" value="ECO:0007669"/>
    <property type="project" value="UniProtKB-KW"/>
</dbReference>
<reference evidence="11 12" key="1">
    <citation type="submission" date="2015-02" db="EMBL/GenBank/DDBJ databases">
        <title>Single-cell genomics of uncultivated deep-branching MTB reveals a conserved set of magnetosome genes.</title>
        <authorList>
            <person name="Kolinko S."/>
            <person name="Richter M."/>
            <person name="Glockner F.O."/>
            <person name="Brachmann A."/>
            <person name="Schuler D."/>
        </authorList>
    </citation>
    <scope>NUCLEOTIDE SEQUENCE [LARGE SCALE GENOMIC DNA]</scope>
    <source>
        <strain evidence="11">TM-1</strain>
    </source>
</reference>
<evidence type="ECO:0000256" key="1">
    <source>
        <dbReference type="ARBA" id="ARBA00000553"/>
    </source>
</evidence>
<keyword evidence="6" id="KW-0862">Zinc</keyword>
<dbReference type="InterPro" id="IPR011324">
    <property type="entry name" value="Cytotoxic_necrot_fac-like_cat"/>
</dbReference>
<dbReference type="CDD" id="cd16833">
    <property type="entry name" value="YfiH"/>
    <property type="match status" value="1"/>
</dbReference>
<evidence type="ECO:0000256" key="7">
    <source>
        <dbReference type="ARBA" id="ARBA00047989"/>
    </source>
</evidence>
<keyword evidence="3" id="KW-0808">Transferase</keyword>
<evidence type="ECO:0000256" key="8">
    <source>
        <dbReference type="ARBA" id="ARBA00048968"/>
    </source>
</evidence>
<dbReference type="PANTHER" id="PTHR30616">
    <property type="entry name" value="UNCHARACTERIZED PROTEIN YFIH"/>
    <property type="match status" value="1"/>
</dbReference>
<dbReference type="InterPro" id="IPR038371">
    <property type="entry name" value="Cu_polyphenol_OxRdtase_sf"/>
</dbReference>
<keyword evidence="4" id="KW-0479">Metal-binding</keyword>
<dbReference type="InterPro" id="IPR003730">
    <property type="entry name" value="Cu_polyphenol_OxRdtase"/>
</dbReference>
<dbReference type="SUPFAM" id="SSF64438">
    <property type="entry name" value="CNF1/YfiH-like putative cysteine hydrolases"/>
    <property type="match status" value="1"/>
</dbReference>
<name>A0A0F3GWX4_9BACT</name>
<evidence type="ECO:0000256" key="2">
    <source>
        <dbReference type="ARBA" id="ARBA00007353"/>
    </source>
</evidence>
<comment type="catalytic activity">
    <reaction evidence="7">
        <text>adenosine + H2O + H(+) = inosine + NH4(+)</text>
        <dbReference type="Rhea" id="RHEA:24408"/>
        <dbReference type="ChEBI" id="CHEBI:15377"/>
        <dbReference type="ChEBI" id="CHEBI:15378"/>
        <dbReference type="ChEBI" id="CHEBI:16335"/>
        <dbReference type="ChEBI" id="CHEBI:17596"/>
        <dbReference type="ChEBI" id="CHEBI:28938"/>
        <dbReference type="EC" id="3.5.4.4"/>
    </reaction>
    <physiologicalReaction direction="left-to-right" evidence="7">
        <dbReference type="Rhea" id="RHEA:24409"/>
    </physiologicalReaction>
</comment>
<comment type="catalytic activity">
    <reaction evidence="1">
        <text>inosine + phosphate = alpha-D-ribose 1-phosphate + hypoxanthine</text>
        <dbReference type="Rhea" id="RHEA:27646"/>
        <dbReference type="ChEBI" id="CHEBI:17368"/>
        <dbReference type="ChEBI" id="CHEBI:17596"/>
        <dbReference type="ChEBI" id="CHEBI:43474"/>
        <dbReference type="ChEBI" id="CHEBI:57720"/>
        <dbReference type="EC" id="2.4.2.1"/>
    </reaction>
    <physiologicalReaction direction="left-to-right" evidence="1">
        <dbReference type="Rhea" id="RHEA:27647"/>
    </physiologicalReaction>
</comment>
<evidence type="ECO:0000256" key="10">
    <source>
        <dbReference type="RuleBase" id="RU361274"/>
    </source>
</evidence>
<dbReference type="EMBL" id="LACI01000638">
    <property type="protein sequence ID" value="KJU86347.1"/>
    <property type="molecule type" value="Genomic_DNA"/>
</dbReference>
<keyword evidence="5" id="KW-0378">Hydrolase</keyword>
<gene>
    <name evidence="11" type="ORF">MBAV_001461</name>
</gene>
<dbReference type="PATRIC" id="fig|29290.4.peg.1935"/>
<protein>
    <recommendedName>
        <fullName evidence="10">Purine nucleoside phosphorylase</fullName>
    </recommendedName>
</protein>
<dbReference type="Gene3D" id="3.60.140.10">
    <property type="entry name" value="CNF1/YfiH-like putative cysteine hydrolases"/>
    <property type="match status" value="1"/>
</dbReference>
<dbReference type="GO" id="GO:0017061">
    <property type="term" value="F:S-methyl-5-thioadenosine phosphorylase activity"/>
    <property type="evidence" value="ECO:0007669"/>
    <property type="project" value="UniProtKB-EC"/>
</dbReference>
<evidence type="ECO:0000313" key="11">
    <source>
        <dbReference type="EMBL" id="KJU86347.1"/>
    </source>
</evidence>
<evidence type="ECO:0000256" key="4">
    <source>
        <dbReference type="ARBA" id="ARBA00022723"/>
    </source>
</evidence>
<comment type="catalytic activity">
    <reaction evidence="8">
        <text>adenosine + phosphate = alpha-D-ribose 1-phosphate + adenine</text>
        <dbReference type="Rhea" id="RHEA:27642"/>
        <dbReference type="ChEBI" id="CHEBI:16335"/>
        <dbReference type="ChEBI" id="CHEBI:16708"/>
        <dbReference type="ChEBI" id="CHEBI:43474"/>
        <dbReference type="ChEBI" id="CHEBI:57720"/>
        <dbReference type="EC" id="2.4.2.1"/>
    </reaction>
    <physiologicalReaction direction="left-to-right" evidence="8">
        <dbReference type="Rhea" id="RHEA:27643"/>
    </physiologicalReaction>
</comment>
<proteinExistence type="inferred from homology"/>
<dbReference type="GO" id="GO:0005507">
    <property type="term" value="F:copper ion binding"/>
    <property type="evidence" value="ECO:0007669"/>
    <property type="project" value="TreeGrafter"/>
</dbReference>
<dbReference type="Proteomes" id="UP000033423">
    <property type="component" value="Unassembled WGS sequence"/>
</dbReference>
<evidence type="ECO:0000256" key="3">
    <source>
        <dbReference type="ARBA" id="ARBA00022679"/>
    </source>
</evidence>